<accession>A0A4Y2IM13</accession>
<name>A0A4Y2IM13_ARAVE</name>
<keyword evidence="2" id="KW-1185">Reference proteome</keyword>
<dbReference type="Proteomes" id="UP000499080">
    <property type="component" value="Unassembled WGS sequence"/>
</dbReference>
<protein>
    <submittedName>
        <fullName evidence="1">Uncharacterized protein</fullName>
    </submittedName>
</protein>
<dbReference type="EMBL" id="BGPR01002741">
    <property type="protein sequence ID" value="GBM78232.1"/>
    <property type="molecule type" value="Genomic_DNA"/>
</dbReference>
<evidence type="ECO:0000313" key="2">
    <source>
        <dbReference type="Proteomes" id="UP000499080"/>
    </source>
</evidence>
<evidence type="ECO:0000313" key="1">
    <source>
        <dbReference type="EMBL" id="GBM78232.1"/>
    </source>
</evidence>
<comment type="caution">
    <text evidence="1">The sequence shown here is derived from an EMBL/GenBank/DDBJ whole genome shotgun (WGS) entry which is preliminary data.</text>
</comment>
<sequence>MWGGVPPTIGSIECPPMGTGRASMEGYWDSGIQCSSYCSGWRTNPFLEVELIKKQQMNWLKAIYRCDTNKYTTAKYPPLSLLFHDP</sequence>
<gene>
    <name evidence="1" type="ORF">AVEN_77744_1</name>
</gene>
<dbReference type="AlphaFoldDB" id="A0A4Y2IM13"/>
<organism evidence="1 2">
    <name type="scientific">Araneus ventricosus</name>
    <name type="common">Orbweaver spider</name>
    <name type="synonym">Epeira ventricosa</name>
    <dbReference type="NCBI Taxonomy" id="182803"/>
    <lineage>
        <taxon>Eukaryota</taxon>
        <taxon>Metazoa</taxon>
        <taxon>Ecdysozoa</taxon>
        <taxon>Arthropoda</taxon>
        <taxon>Chelicerata</taxon>
        <taxon>Arachnida</taxon>
        <taxon>Araneae</taxon>
        <taxon>Araneomorphae</taxon>
        <taxon>Entelegynae</taxon>
        <taxon>Araneoidea</taxon>
        <taxon>Araneidae</taxon>
        <taxon>Araneus</taxon>
    </lineage>
</organism>
<proteinExistence type="predicted"/>
<reference evidence="1 2" key="1">
    <citation type="journal article" date="2019" name="Sci. Rep.">
        <title>Orb-weaving spider Araneus ventricosus genome elucidates the spidroin gene catalogue.</title>
        <authorList>
            <person name="Kono N."/>
            <person name="Nakamura H."/>
            <person name="Ohtoshi R."/>
            <person name="Moran D.A.P."/>
            <person name="Shinohara A."/>
            <person name="Yoshida Y."/>
            <person name="Fujiwara M."/>
            <person name="Mori M."/>
            <person name="Tomita M."/>
            <person name="Arakawa K."/>
        </authorList>
    </citation>
    <scope>NUCLEOTIDE SEQUENCE [LARGE SCALE GENOMIC DNA]</scope>
</reference>